<reference evidence="1 2" key="1">
    <citation type="submission" date="2020-08" db="EMBL/GenBank/DDBJ databases">
        <title>Description of novel Flavobacterium F-392 isolate.</title>
        <authorList>
            <person name="Saticioglu I.B."/>
            <person name="Duman M."/>
            <person name="Altun S."/>
        </authorList>
    </citation>
    <scope>NUCLEOTIDE SEQUENCE [LARGE SCALE GENOMIC DNA]</scope>
    <source>
        <strain evidence="1 2">F-392</strain>
    </source>
</reference>
<dbReference type="RefSeq" id="WP_187020482.1">
    <property type="nucleotide sequence ID" value="NZ_JACRUK010000048.1"/>
</dbReference>
<protein>
    <recommendedName>
        <fullName evidence="3">MORN repeat variant</fullName>
    </recommendedName>
</protein>
<name>A0A923SGE1_9FLAO</name>
<proteinExistence type="predicted"/>
<dbReference type="EMBL" id="JACRUL010000046">
    <property type="protein sequence ID" value="MBC5845637.1"/>
    <property type="molecule type" value="Genomic_DNA"/>
</dbReference>
<accession>A0A923SGE1</accession>
<keyword evidence="2" id="KW-1185">Reference proteome</keyword>
<dbReference type="Gene3D" id="3.90.930.1">
    <property type="match status" value="1"/>
</dbReference>
<dbReference type="SUPFAM" id="SSF82185">
    <property type="entry name" value="Histone H3 K4-specific methyltransferase SET7/9 N-terminal domain"/>
    <property type="match status" value="1"/>
</dbReference>
<gene>
    <name evidence="1" type="ORF">H8R25_14485</name>
</gene>
<evidence type="ECO:0000313" key="1">
    <source>
        <dbReference type="EMBL" id="MBC5845637.1"/>
    </source>
</evidence>
<sequence length="132" mass="16054">MRKAIYFLVLCSFFKMTAQKEYVKTYFKNGTIKSEGWVQQNQKVDYWFFYFENGKKKEEGHYEANKKCKWWLFHNSKGEIVKKCKFENDLINGFSILYRNSQIIKAEKYEMGKKINEWNSLTDFKKDNKISF</sequence>
<dbReference type="Proteomes" id="UP000641454">
    <property type="component" value="Unassembled WGS sequence"/>
</dbReference>
<comment type="caution">
    <text evidence="1">The sequence shown here is derived from an EMBL/GenBank/DDBJ whole genome shotgun (WGS) entry which is preliminary data.</text>
</comment>
<dbReference type="AlphaFoldDB" id="A0A923SGE1"/>
<organism evidence="1 2">
    <name type="scientific">Flavobacterium muglaense</name>
    <dbReference type="NCBI Taxonomy" id="2764716"/>
    <lineage>
        <taxon>Bacteria</taxon>
        <taxon>Pseudomonadati</taxon>
        <taxon>Bacteroidota</taxon>
        <taxon>Flavobacteriia</taxon>
        <taxon>Flavobacteriales</taxon>
        <taxon>Flavobacteriaceae</taxon>
        <taxon>Flavobacterium</taxon>
    </lineage>
</organism>
<evidence type="ECO:0008006" key="3">
    <source>
        <dbReference type="Google" id="ProtNLM"/>
    </source>
</evidence>
<evidence type="ECO:0000313" key="2">
    <source>
        <dbReference type="Proteomes" id="UP000641454"/>
    </source>
</evidence>